<evidence type="ECO:0000313" key="4">
    <source>
        <dbReference type="Proteomes" id="UP000319619"/>
    </source>
</evidence>
<dbReference type="PROSITE" id="PS51168">
    <property type="entry name" value="CHORISMATE_MUT_2"/>
    <property type="match status" value="1"/>
</dbReference>
<evidence type="ECO:0000259" key="2">
    <source>
        <dbReference type="PROSITE" id="PS51168"/>
    </source>
</evidence>
<dbReference type="InterPro" id="IPR002701">
    <property type="entry name" value="CM_II_prokaryot"/>
</dbReference>
<organism evidence="3 4">
    <name type="scientific">candidate division LCP-89 bacterium B3_LCP</name>
    <dbReference type="NCBI Taxonomy" id="2012998"/>
    <lineage>
        <taxon>Bacteria</taxon>
        <taxon>Pseudomonadati</taxon>
        <taxon>Bacteria division LCP-89</taxon>
    </lineage>
</organism>
<dbReference type="GO" id="GO:0016877">
    <property type="term" value="F:ligase activity, forming carbon-sulfur bonds"/>
    <property type="evidence" value="ECO:0007669"/>
    <property type="project" value="UniProtKB-ARBA"/>
</dbReference>
<reference evidence="3 4" key="1">
    <citation type="submission" date="2017-06" db="EMBL/GenBank/DDBJ databases">
        <title>Novel microbial phyla capable of carbon fixation and sulfur reduction in deep-sea sediments.</title>
        <authorList>
            <person name="Huang J."/>
            <person name="Baker B."/>
            <person name="Wang Y."/>
        </authorList>
    </citation>
    <scope>NUCLEOTIDE SEQUENCE [LARGE SCALE GENOMIC DNA]</scope>
    <source>
        <strain evidence="3">B3_LCP</strain>
    </source>
</reference>
<dbReference type="Gene3D" id="3.30.300.30">
    <property type="match status" value="1"/>
</dbReference>
<accession>A0A532V377</accession>
<dbReference type="GO" id="GO:0004106">
    <property type="term" value="F:chorismate mutase activity"/>
    <property type="evidence" value="ECO:0007669"/>
    <property type="project" value="UniProtKB-EC"/>
</dbReference>
<dbReference type="InterPro" id="IPR045851">
    <property type="entry name" value="AMP-bd_C_sf"/>
</dbReference>
<dbReference type="Pfam" id="PF01817">
    <property type="entry name" value="CM_2"/>
    <property type="match status" value="1"/>
</dbReference>
<dbReference type="InterPro" id="IPR036263">
    <property type="entry name" value="Chorismate_II_sf"/>
</dbReference>
<dbReference type="InterPro" id="IPR050237">
    <property type="entry name" value="ATP-dep_AMP-bd_enzyme"/>
</dbReference>
<dbReference type="SMART" id="SM00830">
    <property type="entry name" value="CM_2"/>
    <property type="match status" value="1"/>
</dbReference>
<dbReference type="InterPro" id="IPR025110">
    <property type="entry name" value="AMP-bd_C"/>
</dbReference>
<dbReference type="GO" id="GO:0046417">
    <property type="term" value="P:chorismate metabolic process"/>
    <property type="evidence" value="ECO:0007669"/>
    <property type="project" value="InterPro"/>
</dbReference>
<feature type="domain" description="Chorismate mutase" evidence="2">
    <location>
        <begin position="503"/>
        <end position="590"/>
    </location>
</feature>
<dbReference type="PANTHER" id="PTHR43767">
    <property type="entry name" value="LONG-CHAIN-FATTY-ACID--COA LIGASE"/>
    <property type="match status" value="1"/>
</dbReference>
<dbReference type="Gene3D" id="1.20.59.10">
    <property type="entry name" value="Chorismate mutase"/>
    <property type="match status" value="1"/>
</dbReference>
<keyword evidence="3" id="KW-0436">Ligase</keyword>
<evidence type="ECO:0000256" key="1">
    <source>
        <dbReference type="ARBA" id="ARBA00012404"/>
    </source>
</evidence>
<dbReference type="EMBL" id="NJBN01000002">
    <property type="protein sequence ID" value="TKJ41582.1"/>
    <property type="molecule type" value="Genomic_DNA"/>
</dbReference>
<dbReference type="AlphaFoldDB" id="A0A532V377"/>
<sequence>MTLDRMLERAGQSCPDKIAVQTIRRRLTYNELNDQVSALANSLLNLGIGRGDRVAMLLPKSIEAMIAFFAVIRAGGVIAPINMRLKADTLLANFSQLDPFAVIADPLYLPLLQKFFQKSQPKGRIILTEANKNQDYLSFEKLIEKESTSSPELDLNEKDVAYLNYTSGTTGIPKGAITTHGNLFWNTKGAVDLLKLNGEDVHLCMFPIYAHPHEIFCRPVYLSGTIILLDSMYPKTIARAIQEFGVTTVMAVPPFFKSLFPLCKSKEFDFSSLRIPESGGVYSSEEFCREFEDVFGVRFLPVWGSTETTGVALATPPEGEYTIGSLGKPCTGYEVKVLGTGGREVDINETGELVISGPGVVEGYFNLPEETEATFHHGAWYTGDMVRQDELGFYHFLGRRSGLMKVAGLKVYPLEVENALMQHPDVEEAAVISLPDALRGEVPRAFVVPKADAKLEVKELRAFCREQLADYKVPSRIEIHSELPKTETGKVSHAELARVALSELADDEIKSIERRVASVDSKLLELLNARVELMQRVAKLHGKMDQPLYSSLRGDDVIARVIGENKGPIYDEAVEEIFKKILSLDLMINR</sequence>
<dbReference type="SUPFAM" id="SSF56801">
    <property type="entry name" value="Acetyl-CoA synthetase-like"/>
    <property type="match status" value="1"/>
</dbReference>
<dbReference type="InterPro" id="IPR020845">
    <property type="entry name" value="AMP-binding_CS"/>
</dbReference>
<protein>
    <recommendedName>
        <fullName evidence="1">chorismate mutase</fullName>
        <ecNumber evidence="1">5.4.99.5</ecNumber>
    </recommendedName>
</protein>
<dbReference type="EC" id="5.4.99.5" evidence="1"/>
<gene>
    <name evidence="3" type="ORF">CEE37_03185</name>
</gene>
<dbReference type="Pfam" id="PF00501">
    <property type="entry name" value="AMP-binding"/>
    <property type="match status" value="1"/>
</dbReference>
<dbReference type="Pfam" id="PF13193">
    <property type="entry name" value="AMP-binding_C"/>
    <property type="match status" value="1"/>
</dbReference>
<evidence type="ECO:0000313" key="3">
    <source>
        <dbReference type="EMBL" id="TKJ41582.1"/>
    </source>
</evidence>
<dbReference type="InterPro" id="IPR036979">
    <property type="entry name" value="CM_dom_sf"/>
</dbReference>
<dbReference type="PROSITE" id="PS00455">
    <property type="entry name" value="AMP_BINDING"/>
    <property type="match status" value="1"/>
</dbReference>
<comment type="caution">
    <text evidence="3">The sequence shown here is derived from an EMBL/GenBank/DDBJ whole genome shotgun (WGS) entry which is preliminary data.</text>
</comment>
<dbReference type="Gene3D" id="3.40.50.12780">
    <property type="entry name" value="N-terminal domain of ligase-like"/>
    <property type="match status" value="1"/>
</dbReference>
<dbReference type="Proteomes" id="UP000319619">
    <property type="component" value="Unassembled WGS sequence"/>
</dbReference>
<dbReference type="InterPro" id="IPR042099">
    <property type="entry name" value="ANL_N_sf"/>
</dbReference>
<proteinExistence type="predicted"/>
<dbReference type="SUPFAM" id="SSF48600">
    <property type="entry name" value="Chorismate mutase II"/>
    <property type="match status" value="1"/>
</dbReference>
<dbReference type="PANTHER" id="PTHR43767:SF10">
    <property type="entry name" value="SURFACTIN SYNTHASE SUBUNIT 1"/>
    <property type="match status" value="1"/>
</dbReference>
<dbReference type="InterPro" id="IPR000873">
    <property type="entry name" value="AMP-dep_synth/lig_dom"/>
</dbReference>
<name>A0A532V377_UNCL8</name>